<organism evidence="1 2">
    <name type="scientific">Colocasia esculenta</name>
    <name type="common">Wild taro</name>
    <name type="synonym">Arum esculentum</name>
    <dbReference type="NCBI Taxonomy" id="4460"/>
    <lineage>
        <taxon>Eukaryota</taxon>
        <taxon>Viridiplantae</taxon>
        <taxon>Streptophyta</taxon>
        <taxon>Embryophyta</taxon>
        <taxon>Tracheophyta</taxon>
        <taxon>Spermatophyta</taxon>
        <taxon>Magnoliopsida</taxon>
        <taxon>Liliopsida</taxon>
        <taxon>Araceae</taxon>
        <taxon>Aroideae</taxon>
        <taxon>Colocasieae</taxon>
        <taxon>Colocasia</taxon>
    </lineage>
</organism>
<comment type="caution">
    <text evidence="1">The sequence shown here is derived from an EMBL/GenBank/DDBJ whole genome shotgun (WGS) entry which is preliminary data.</text>
</comment>
<evidence type="ECO:0000313" key="2">
    <source>
        <dbReference type="Proteomes" id="UP000652761"/>
    </source>
</evidence>
<protein>
    <submittedName>
        <fullName evidence="1">Uncharacterized protein</fullName>
    </submittedName>
</protein>
<feature type="non-terminal residue" evidence="1">
    <location>
        <position position="1"/>
    </location>
</feature>
<accession>A0A843W2I2</accession>
<dbReference type="Proteomes" id="UP000652761">
    <property type="component" value="Unassembled WGS sequence"/>
</dbReference>
<dbReference type="EMBL" id="NMUH01002693">
    <property type="protein sequence ID" value="MQM01527.1"/>
    <property type="molecule type" value="Genomic_DNA"/>
</dbReference>
<proteinExistence type="predicted"/>
<reference evidence="1" key="1">
    <citation type="submission" date="2017-07" db="EMBL/GenBank/DDBJ databases">
        <title>Taro Niue Genome Assembly and Annotation.</title>
        <authorList>
            <person name="Atibalentja N."/>
            <person name="Keating K."/>
            <person name="Fields C.J."/>
        </authorList>
    </citation>
    <scope>NUCLEOTIDE SEQUENCE</scope>
    <source>
        <strain evidence="1">Niue_2</strain>
        <tissue evidence="1">Leaf</tissue>
    </source>
</reference>
<name>A0A843W2I2_COLES</name>
<gene>
    <name evidence="1" type="ORF">Taro_034285</name>
</gene>
<sequence length="193" mass="21588">TQASVGPKTSLISKLRSLAAIHCKWIQDIGCARQEMIGEHRFTQICLSGVDTVHLSTLVPASRKPVLIFGTVCRHTQGVCRHSPTETQECKFFWTRGCLGIERFDLDFCAHAPQGTSWTYGAINTPNPCTPKENTMKESPYNTQKSYLVEKWVSPYLTPSPEAAGHPFKRNDVGIKRNLWSEGYCARKGSRSN</sequence>
<keyword evidence="2" id="KW-1185">Reference proteome</keyword>
<dbReference type="AlphaFoldDB" id="A0A843W2I2"/>
<feature type="non-terminal residue" evidence="1">
    <location>
        <position position="193"/>
    </location>
</feature>
<evidence type="ECO:0000313" key="1">
    <source>
        <dbReference type="EMBL" id="MQM01527.1"/>
    </source>
</evidence>